<dbReference type="Pfam" id="PF08386">
    <property type="entry name" value="Abhydrolase_4"/>
    <property type="match status" value="1"/>
</dbReference>
<dbReference type="Gene3D" id="3.40.50.1820">
    <property type="entry name" value="alpha/beta hydrolase"/>
    <property type="match status" value="1"/>
</dbReference>
<keyword evidence="3 6" id="KW-0378">Hydrolase</keyword>
<evidence type="ECO:0000313" key="6">
    <source>
        <dbReference type="EMBL" id="SDM68246.1"/>
    </source>
</evidence>
<dbReference type="OrthoDB" id="3252468at2"/>
<evidence type="ECO:0000256" key="1">
    <source>
        <dbReference type="ARBA" id="ARBA00010088"/>
    </source>
</evidence>
<dbReference type="Proteomes" id="UP000199671">
    <property type="component" value="Unassembled WGS sequence"/>
</dbReference>
<dbReference type="PANTHER" id="PTHR43248:SF29">
    <property type="entry name" value="TRIPEPTIDYL AMINOPEPTIDASE"/>
    <property type="match status" value="1"/>
</dbReference>
<sequence length="540" mass="56241">MDFLKARPGRALAAVTAVLAAAGLVACDSLIPGSGVSPSAAARATAATTASVPAGLEHYYAQHADWYPCAEAGMEEADGEADFSCAYVTVPLDYAEPDGQTIDIAMKRRSANGTAIGTLFINPGGPGGSGLSLVESVDDYFSDALLKSYDVIGFDPRGVGSSTAIDCLTDAELDAARSASELEAATGAGDADADDEAAVQAEVEEYAAWYEGKCAASTPVGLLDHVDTISAARDLDVLRAVVGEDVLTYLGYSYGTYLGATYAELFPSNVGRMVLDGAIDPTLSAGEITLGQAAGFENALRVYVEDCLSSDKCPLSGDVDKGVAQIRDLLQVTADAPIPTSDPDRPLTYSLAESAILGIMYQSESWSVLTEGLDQAMNQNDGSVLLRVADLFASRESDGSYSGNGNEAINAINCLDYPVVGDADSWEAERRALQEASPTFGVDLGYSDLFCQAWGHESTRERTAIHASGAAPILVVGTTGDPATPYAWSQALTEQLDDARLVTWKGNGHTAYGRSDECVTAAVDDYLLAGVLPEAGLTCG</sequence>
<reference evidence="6 7" key="1">
    <citation type="submission" date="2016-10" db="EMBL/GenBank/DDBJ databases">
        <authorList>
            <person name="de Groot N.N."/>
        </authorList>
    </citation>
    <scope>NUCLEOTIDE SEQUENCE [LARGE SCALE GENOMIC DNA]</scope>
    <source>
        <strain evidence="6 7">KPR-7B</strain>
    </source>
</reference>
<dbReference type="AlphaFoldDB" id="A0A1G9V867"/>
<dbReference type="RefSeq" id="WP_092609511.1">
    <property type="nucleotide sequence ID" value="NZ_FNHU01000005.1"/>
</dbReference>
<dbReference type="InterPro" id="IPR051601">
    <property type="entry name" value="Serine_prot/Carboxylest_S33"/>
</dbReference>
<protein>
    <submittedName>
        <fullName evidence="6">Alpha/beta hydrolase fold</fullName>
    </submittedName>
</protein>
<dbReference type="Pfam" id="PF00561">
    <property type="entry name" value="Abhydrolase_1"/>
    <property type="match status" value="1"/>
</dbReference>
<dbReference type="InterPro" id="IPR013595">
    <property type="entry name" value="Pept_S33_TAP-like_C"/>
</dbReference>
<dbReference type="GO" id="GO:0016787">
    <property type="term" value="F:hydrolase activity"/>
    <property type="evidence" value="ECO:0007669"/>
    <property type="project" value="UniProtKB-KW"/>
</dbReference>
<accession>A0A1G9V867</accession>
<organism evidence="6 7">
    <name type="scientific">Actinomyces ruminicola</name>
    <dbReference type="NCBI Taxonomy" id="332524"/>
    <lineage>
        <taxon>Bacteria</taxon>
        <taxon>Bacillati</taxon>
        <taxon>Actinomycetota</taxon>
        <taxon>Actinomycetes</taxon>
        <taxon>Actinomycetales</taxon>
        <taxon>Actinomycetaceae</taxon>
        <taxon>Actinomyces</taxon>
    </lineage>
</organism>
<evidence type="ECO:0000259" key="5">
    <source>
        <dbReference type="Pfam" id="PF08386"/>
    </source>
</evidence>
<evidence type="ECO:0000256" key="3">
    <source>
        <dbReference type="ARBA" id="ARBA00022801"/>
    </source>
</evidence>
<name>A0A1G9V867_9ACTO</name>
<feature type="domain" description="Peptidase S33 tripeptidyl aminopeptidase-like C-terminal" evidence="5">
    <location>
        <begin position="438"/>
        <end position="539"/>
    </location>
</feature>
<dbReference type="SUPFAM" id="SSF53474">
    <property type="entry name" value="alpha/beta-Hydrolases"/>
    <property type="match status" value="1"/>
</dbReference>
<evidence type="ECO:0000256" key="2">
    <source>
        <dbReference type="ARBA" id="ARBA00022729"/>
    </source>
</evidence>
<proteinExistence type="inferred from homology"/>
<dbReference type="InterPro" id="IPR000073">
    <property type="entry name" value="AB_hydrolase_1"/>
</dbReference>
<evidence type="ECO:0000259" key="4">
    <source>
        <dbReference type="Pfam" id="PF00561"/>
    </source>
</evidence>
<comment type="similarity">
    <text evidence="1">Belongs to the peptidase S33 family.</text>
</comment>
<keyword evidence="2" id="KW-0732">Signal</keyword>
<dbReference type="PROSITE" id="PS51257">
    <property type="entry name" value="PROKAR_LIPOPROTEIN"/>
    <property type="match status" value="1"/>
</dbReference>
<dbReference type="InterPro" id="IPR029058">
    <property type="entry name" value="AB_hydrolase_fold"/>
</dbReference>
<evidence type="ECO:0000313" key="7">
    <source>
        <dbReference type="Proteomes" id="UP000199671"/>
    </source>
</evidence>
<dbReference type="PANTHER" id="PTHR43248">
    <property type="entry name" value="2-SUCCINYL-6-HYDROXY-2,4-CYCLOHEXADIENE-1-CARBOXYLATE SYNTHASE"/>
    <property type="match status" value="1"/>
</dbReference>
<dbReference type="EMBL" id="FNHU01000005">
    <property type="protein sequence ID" value="SDM68246.1"/>
    <property type="molecule type" value="Genomic_DNA"/>
</dbReference>
<feature type="domain" description="AB hydrolase-1" evidence="4">
    <location>
        <begin position="118"/>
        <end position="317"/>
    </location>
</feature>
<gene>
    <name evidence="6" type="ORF">SAMN04487766_105140</name>
</gene>